<evidence type="ECO:0000313" key="3">
    <source>
        <dbReference type="Proteomes" id="UP000015453"/>
    </source>
</evidence>
<protein>
    <submittedName>
        <fullName evidence="2">Uncharacterized protein</fullName>
    </submittedName>
</protein>
<comment type="caution">
    <text evidence="2">The sequence shown here is derived from an EMBL/GenBank/DDBJ whole genome shotgun (WGS) entry which is preliminary data.</text>
</comment>
<dbReference type="Proteomes" id="UP000015453">
    <property type="component" value="Unassembled WGS sequence"/>
</dbReference>
<name>S8CLA0_9LAMI</name>
<proteinExistence type="predicted"/>
<evidence type="ECO:0000313" key="2">
    <source>
        <dbReference type="EMBL" id="EPS65536.1"/>
    </source>
</evidence>
<dbReference type="OrthoDB" id="1577640at2759"/>
<evidence type="ECO:0000256" key="1">
    <source>
        <dbReference type="SAM" id="MobiDB-lite"/>
    </source>
</evidence>
<feature type="non-terminal residue" evidence="2">
    <location>
        <position position="1"/>
    </location>
</feature>
<gene>
    <name evidence="2" type="ORF">M569_09241</name>
</gene>
<accession>S8CLA0</accession>
<feature type="region of interest" description="Disordered" evidence="1">
    <location>
        <begin position="113"/>
        <end position="146"/>
    </location>
</feature>
<sequence length="162" mass="18457">EEHAIGDYVVFEEGAFDGNFFQNPKRFRDGGSPKGSGVVKSENLIPDEWLDVQKELNITKKERRKLAQQIDYCTRVEKRRKALMPINSDAYEQYKHEKLQQLTPVVLDIPEPKSFKQVDELEESDNGERSGQGTTGRASPRNPRLAVYRGGLEDISALFQSN</sequence>
<reference evidence="2 3" key="1">
    <citation type="journal article" date="2013" name="BMC Genomics">
        <title>The miniature genome of a carnivorous plant Genlisea aurea contains a low number of genes and short non-coding sequences.</title>
        <authorList>
            <person name="Leushkin E.V."/>
            <person name="Sutormin R.A."/>
            <person name="Nabieva E.R."/>
            <person name="Penin A.A."/>
            <person name="Kondrashov A.S."/>
            <person name="Logacheva M.D."/>
        </authorList>
    </citation>
    <scope>NUCLEOTIDE SEQUENCE [LARGE SCALE GENOMIC DNA]</scope>
</reference>
<feature type="non-terminal residue" evidence="2">
    <location>
        <position position="162"/>
    </location>
</feature>
<dbReference type="EMBL" id="AUSU01004169">
    <property type="protein sequence ID" value="EPS65536.1"/>
    <property type="molecule type" value="Genomic_DNA"/>
</dbReference>
<keyword evidence="3" id="KW-1185">Reference proteome</keyword>
<dbReference type="AlphaFoldDB" id="S8CLA0"/>
<organism evidence="2 3">
    <name type="scientific">Genlisea aurea</name>
    <dbReference type="NCBI Taxonomy" id="192259"/>
    <lineage>
        <taxon>Eukaryota</taxon>
        <taxon>Viridiplantae</taxon>
        <taxon>Streptophyta</taxon>
        <taxon>Embryophyta</taxon>
        <taxon>Tracheophyta</taxon>
        <taxon>Spermatophyta</taxon>
        <taxon>Magnoliopsida</taxon>
        <taxon>eudicotyledons</taxon>
        <taxon>Gunneridae</taxon>
        <taxon>Pentapetalae</taxon>
        <taxon>asterids</taxon>
        <taxon>lamiids</taxon>
        <taxon>Lamiales</taxon>
        <taxon>Lentibulariaceae</taxon>
        <taxon>Genlisea</taxon>
    </lineage>
</organism>